<dbReference type="EMBL" id="DS022304">
    <property type="protein sequence ID" value="OAJ40637.1"/>
    <property type="molecule type" value="Genomic_DNA"/>
</dbReference>
<evidence type="ECO:0000256" key="17">
    <source>
        <dbReference type="ARBA" id="ARBA00023288"/>
    </source>
</evidence>
<evidence type="ECO:0000256" key="5">
    <source>
        <dbReference type="ARBA" id="ARBA00022475"/>
    </source>
</evidence>
<keyword evidence="9" id="KW-0479">Metal-binding</keyword>
<evidence type="ECO:0000256" key="10">
    <source>
        <dbReference type="ARBA" id="ARBA00022729"/>
    </source>
</evidence>
<feature type="region of interest" description="Disordered" evidence="22">
    <location>
        <begin position="282"/>
        <end position="333"/>
    </location>
</feature>
<gene>
    <name evidence="25" type="ORF">BDEG_24344</name>
</gene>
<dbReference type="GO" id="GO:0071555">
    <property type="term" value="P:cell wall organization"/>
    <property type="evidence" value="ECO:0007669"/>
    <property type="project" value="UniProtKB-KW"/>
</dbReference>
<comment type="similarity">
    <text evidence="4">Belongs to the polysaccharide deacetylase family.</text>
</comment>
<evidence type="ECO:0000256" key="16">
    <source>
        <dbReference type="ARBA" id="ARBA00023285"/>
    </source>
</evidence>
<dbReference type="PROSITE" id="PS51677">
    <property type="entry name" value="NODB"/>
    <property type="match status" value="1"/>
</dbReference>
<evidence type="ECO:0000256" key="19">
    <source>
        <dbReference type="ARBA" id="ARBA00023326"/>
    </source>
</evidence>
<comment type="subcellular location">
    <subcellularLocation>
        <location evidence="3">Cell membrane</location>
        <topology evidence="3">Lipid-anchor</topology>
        <topology evidence="3">GPI-anchor</topology>
    </subcellularLocation>
    <subcellularLocation>
        <location evidence="2">Secreted</location>
        <location evidence="2">Cell wall</location>
    </subcellularLocation>
</comment>
<keyword evidence="11" id="KW-0378">Hydrolase</keyword>
<feature type="chain" id="PRO_5008077656" description="chitin deacetylase" evidence="23">
    <location>
        <begin position="32"/>
        <end position="361"/>
    </location>
</feature>
<evidence type="ECO:0000256" key="6">
    <source>
        <dbReference type="ARBA" id="ARBA00022512"/>
    </source>
</evidence>
<dbReference type="GO" id="GO:0000272">
    <property type="term" value="P:polysaccharide catabolic process"/>
    <property type="evidence" value="ECO:0007669"/>
    <property type="project" value="UniProtKB-KW"/>
</dbReference>
<dbReference type="SUPFAM" id="SSF88713">
    <property type="entry name" value="Glycoside hydrolase/deacetylase"/>
    <property type="match status" value="1"/>
</dbReference>
<dbReference type="PANTHER" id="PTHR10587">
    <property type="entry name" value="GLYCOSYL TRANSFERASE-RELATED"/>
    <property type="match status" value="1"/>
</dbReference>
<evidence type="ECO:0000256" key="22">
    <source>
        <dbReference type="SAM" id="MobiDB-lite"/>
    </source>
</evidence>
<reference evidence="25 26" key="1">
    <citation type="submission" date="2006-10" db="EMBL/GenBank/DDBJ databases">
        <title>The Genome Sequence of Batrachochytrium dendrobatidis JEL423.</title>
        <authorList>
            <consortium name="The Broad Institute Genome Sequencing Platform"/>
            <person name="Birren B."/>
            <person name="Lander E."/>
            <person name="Galagan J."/>
            <person name="Cuomo C."/>
            <person name="Devon K."/>
            <person name="Jaffe D."/>
            <person name="Butler J."/>
            <person name="Alvarez P."/>
            <person name="Gnerre S."/>
            <person name="Grabherr M."/>
            <person name="Kleber M."/>
            <person name="Mauceli E."/>
            <person name="Brockman W."/>
            <person name="Young S."/>
            <person name="LaButti K."/>
            <person name="Sykes S."/>
            <person name="DeCaprio D."/>
            <person name="Crawford M."/>
            <person name="Koehrsen M."/>
            <person name="Engels R."/>
            <person name="Montgomery P."/>
            <person name="Pearson M."/>
            <person name="Howarth C."/>
            <person name="Larson L."/>
            <person name="White J."/>
            <person name="O'Leary S."/>
            <person name="Kodira C."/>
            <person name="Zeng Q."/>
            <person name="Yandava C."/>
            <person name="Alvarado L."/>
            <person name="Longcore J."/>
            <person name="James T."/>
        </authorList>
    </citation>
    <scope>NUCLEOTIDE SEQUENCE [LARGE SCALE GENOMIC DNA]</scope>
    <source>
        <strain evidence="25 26">JEL423</strain>
    </source>
</reference>
<dbReference type="GO" id="GO:0004099">
    <property type="term" value="F:chitin deacetylase activity"/>
    <property type="evidence" value="ECO:0007669"/>
    <property type="project" value="UniProtKB-EC"/>
</dbReference>
<evidence type="ECO:0000256" key="11">
    <source>
        <dbReference type="ARBA" id="ARBA00022801"/>
    </source>
</evidence>
<evidence type="ECO:0000256" key="2">
    <source>
        <dbReference type="ARBA" id="ARBA00004191"/>
    </source>
</evidence>
<protein>
    <recommendedName>
        <fullName evidence="20">chitin deacetylase</fullName>
        <ecNumber evidence="20">3.5.1.41</ecNumber>
    </recommendedName>
</protein>
<dbReference type="FunFam" id="3.20.20.370:FF:000004">
    <property type="entry name" value="Related to Chitin deacetylase"/>
    <property type="match status" value="1"/>
</dbReference>
<keyword evidence="14" id="KW-0325">Glycoprotein</keyword>
<evidence type="ECO:0000256" key="12">
    <source>
        <dbReference type="ARBA" id="ARBA00023024"/>
    </source>
</evidence>
<evidence type="ECO:0000256" key="14">
    <source>
        <dbReference type="ARBA" id="ARBA00023180"/>
    </source>
</evidence>
<keyword evidence="18" id="KW-0961">Cell wall biogenesis/degradation</keyword>
<evidence type="ECO:0000256" key="15">
    <source>
        <dbReference type="ARBA" id="ARBA00023277"/>
    </source>
</evidence>
<evidence type="ECO:0000256" key="3">
    <source>
        <dbReference type="ARBA" id="ARBA00004609"/>
    </source>
</evidence>
<accession>A0A177WKK9</accession>
<keyword evidence="10 23" id="KW-0732">Signal</keyword>
<dbReference type="Proteomes" id="UP000077115">
    <property type="component" value="Unassembled WGS sequence"/>
</dbReference>
<dbReference type="GO" id="GO:0006032">
    <property type="term" value="P:chitin catabolic process"/>
    <property type="evidence" value="ECO:0007669"/>
    <property type="project" value="UniProtKB-KW"/>
</dbReference>
<dbReference type="PANTHER" id="PTHR10587:SF133">
    <property type="entry name" value="CHITIN DEACETYLASE 1-RELATED"/>
    <property type="match status" value="1"/>
</dbReference>
<feature type="domain" description="NodB homology" evidence="24">
    <location>
        <begin position="86"/>
        <end position="270"/>
    </location>
</feature>
<evidence type="ECO:0000256" key="23">
    <source>
        <dbReference type="SAM" id="SignalP"/>
    </source>
</evidence>
<comment type="cofactor">
    <cofactor evidence="1">
        <name>Co(2+)</name>
        <dbReference type="ChEBI" id="CHEBI:48828"/>
    </cofactor>
</comment>
<keyword evidence="5" id="KW-1003">Cell membrane</keyword>
<feature type="signal peptide" evidence="23">
    <location>
        <begin position="1"/>
        <end position="31"/>
    </location>
</feature>
<feature type="compositionally biased region" description="Polar residues" evidence="22">
    <location>
        <begin position="312"/>
        <end position="325"/>
    </location>
</feature>
<evidence type="ECO:0000256" key="20">
    <source>
        <dbReference type="ARBA" id="ARBA00024056"/>
    </source>
</evidence>
<dbReference type="OrthoDB" id="2145317at2759"/>
<sequence>MYILTTRHTMRLHVLLWIPAILAVFSSSIYAAPPNPSEYPVKDKLPTANPAWSTHILKGLPNTPPNPKPMTTFDFSKDVTRCRDNHVWGLSFDDGPAPFTDHLLAELDKRSVKASFFVVGSRVLERPDVLLRTYQAGHHIAMHTWSHPHLTTVSSNQIIAEVVYTAMIIKQVIGVTPRFIRAPYGDIDTRVRTILQRMGLIIAAWNEDSGDAGGVKTVAQRFLARANAGIVPIISLQHDLFVESERQAPGAMDAILSGRGKYKIQAVDTCIGESPYDEGFWSRLDGTKGSEPTANENTAGAVAGGTEGRAESATQPTTSTENPHQSTSASNTSKSSTIAIAPFMAKSVFSLLLSALLIFSV</sequence>
<dbReference type="AlphaFoldDB" id="A0A177WKK9"/>
<comment type="catalytic activity">
    <reaction evidence="21">
        <text>[(1-&gt;4)-N-acetyl-beta-D-glucosaminyl](n) + n H2O = chitosan + n acetate</text>
        <dbReference type="Rhea" id="RHEA:10464"/>
        <dbReference type="Rhea" id="RHEA-COMP:9593"/>
        <dbReference type="Rhea" id="RHEA-COMP:9597"/>
        <dbReference type="ChEBI" id="CHEBI:15377"/>
        <dbReference type="ChEBI" id="CHEBI:17029"/>
        <dbReference type="ChEBI" id="CHEBI:30089"/>
        <dbReference type="ChEBI" id="CHEBI:57704"/>
        <dbReference type="EC" id="3.5.1.41"/>
    </reaction>
    <physiologicalReaction direction="left-to-right" evidence="21">
        <dbReference type="Rhea" id="RHEA:10465"/>
    </physiologicalReaction>
</comment>
<evidence type="ECO:0000256" key="4">
    <source>
        <dbReference type="ARBA" id="ARBA00010973"/>
    </source>
</evidence>
<dbReference type="Gene3D" id="3.20.20.370">
    <property type="entry name" value="Glycoside hydrolase/deacetylase"/>
    <property type="match status" value="1"/>
</dbReference>
<organism evidence="25 26">
    <name type="scientific">Batrachochytrium dendrobatidis (strain JEL423)</name>
    <dbReference type="NCBI Taxonomy" id="403673"/>
    <lineage>
        <taxon>Eukaryota</taxon>
        <taxon>Fungi</taxon>
        <taxon>Fungi incertae sedis</taxon>
        <taxon>Chytridiomycota</taxon>
        <taxon>Chytridiomycota incertae sedis</taxon>
        <taxon>Chytridiomycetes</taxon>
        <taxon>Rhizophydiales</taxon>
        <taxon>Rhizophydiales incertae sedis</taxon>
        <taxon>Batrachochytrium</taxon>
    </lineage>
</organism>
<dbReference type="Pfam" id="PF01522">
    <property type="entry name" value="Polysacc_deac_1"/>
    <property type="match status" value="1"/>
</dbReference>
<keyword evidence="16" id="KW-0170">Cobalt</keyword>
<evidence type="ECO:0000256" key="21">
    <source>
        <dbReference type="ARBA" id="ARBA00048494"/>
    </source>
</evidence>
<evidence type="ECO:0000256" key="9">
    <source>
        <dbReference type="ARBA" id="ARBA00022723"/>
    </source>
</evidence>
<evidence type="ECO:0000256" key="1">
    <source>
        <dbReference type="ARBA" id="ARBA00001941"/>
    </source>
</evidence>
<keyword evidence="19" id="KW-0624">Polysaccharide degradation</keyword>
<keyword evidence="17" id="KW-0449">Lipoprotein</keyword>
<evidence type="ECO:0000256" key="7">
    <source>
        <dbReference type="ARBA" id="ARBA00022525"/>
    </source>
</evidence>
<proteinExistence type="inferred from homology"/>
<dbReference type="GO" id="GO:0046872">
    <property type="term" value="F:metal ion binding"/>
    <property type="evidence" value="ECO:0007669"/>
    <property type="project" value="UniProtKB-KW"/>
</dbReference>
<keyword evidence="7" id="KW-0964">Secreted</keyword>
<dbReference type="InterPro" id="IPR011330">
    <property type="entry name" value="Glyco_hydro/deAcase_b/a-brl"/>
</dbReference>
<evidence type="ECO:0000313" key="25">
    <source>
        <dbReference type="EMBL" id="OAJ40637.1"/>
    </source>
</evidence>
<dbReference type="GO" id="GO:0009272">
    <property type="term" value="P:fungal-type cell wall biogenesis"/>
    <property type="evidence" value="ECO:0007669"/>
    <property type="project" value="UniProtKB-ARBA"/>
</dbReference>
<dbReference type="VEuPathDB" id="FungiDB:BDEG_24344"/>
<keyword evidence="12" id="KW-0146">Chitin degradation</keyword>
<dbReference type="GO" id="GO:0098552">
    <property type="term" value="C:side of membrane"/>
    <property type="evidence" value="ECO:0007669"/>
    <property type="project" value="UniProtKB-KW"/>
</dbReference>
<keyword evidence="8" id="KW-0336">GPI-anchor</keyword>
<dbReference type="STRING" id="403673.A0A177WKK9"/>
<dbReference type="InterPro" id="IPR050248">
    <property type="entry name" value="Polysacc_deacetylase_ArnD"/>
</dbReference>
<keyword evidence="6" id="KW-0134">Cell wall</keyword>
<keyword evidence="13" id="KW-0472">Membrane</keyword>
<reference evidence="25 26" key="2">
    <citation type="submission" date="2016-05" db="EMBL/GenBank/DDBJ databases">
        <title>Lineage-specific infection strategies underlie the spectrum of fungal disease in amphibians.</title>
        <authorList>
            <person name="Cuomo C.A."/>
            <person name="Farrer R.A."/>
            <person name="James T."/>
            <person name="Longcore J."/>
            <person name="Birren B."/>
        </authorList>
    </citation>
    <scope>NUCLEOTIDE SEQUENCE [LARGE SCALE GENOMIC DNA]</scope>
    <source>
        <strain evidence="25 26">JEL423</strain>
    </source>
</reference>
<evidence type="ECO:0000256" key="13">
    <source>
        <dbReference type="ARBA" id="ARBA00023136"/>
    </source>
</evidence>
<evidence type="ECO:0000259" key="24">
    <source>
        <dbReference type="PROSITE" id="PS51677"/>
    </source>
</evidence>
<keyword evidence="15" id="KW-0119">Carbohydrate metabolism</keyword>
<dbReference type="InterPro" id="IPR002509">
    <property type="entry name" value="NODB_dom"/>
</dbReference>
<dbReference type="EC" id="3.5.1.41" evidence="20"/>
<evidence type="ECO:0000256" key="18">
    <source>
        <dbReference type="ARBA" id="ARBA00023316"/>
    </source>
</evidence>
<evidence type="ECO:0000256" key="8">
    <source>
        <dbReference type="ARBA" id="ARBA00022622"/>
    </source>
</evidence>
<evidence type="ECO:0000313" key="26">
    <source>
        <dbReference type="Proteomes" id="UP000077115"/>
    </source>
</evidence>
<name>A0A177WKK9_BATDL</name>
<dbReference type="GO" id="GO:0005886">
    <property type="term" value="C:plasma membrane"/>
    <property type="evidence" value="ECO:0007669"/>
    <property type="project" value="UniProtKB-SubCell"/>
</dbReference>